<evidence type="ECO:0000259" key="4">
    <source>
        <dbReference type="Pfam" id="PF13545"/>
    </source>
</evidence>
<gene>
    <name evidence="5" type="ORF">KAK03_20010</name>
</gene>
<keyword evidence="1" id="KW-0805">Transcription regulation</keyword>
<keyword evidence="2" id="KW-0238">DNA-binding</keyword>
<evidence type="ECO:0000256" key="2">
    <source>
        <dbReference type="ARBA" id="ARBA00023125"/>
    </source>
</evidence>
<dbReference type="RefSeq" id="WP_210856471.1">
    <property type="nucleotide sequence ID" value="NZ_JAGQDD010000019.1"/>
</dbReference>
<dbReference type="Pfam" id="PF13545">
    <property type="entry name" value="HTH_Crp_2"/>
    <property type="match status" value="1"/>
</dbReference>
<keyword evidence="3" id="KW-0804">Transcription</keyword>
<organism evidence="5 6">
    <name type="scientific">Ideonella alba</name>
    <dbReference type="NCBI Taxonomy" id="2824118"/>
    <lineage>
        <taxon>Bacteria</taxon>
        <taxon>Pseudomonadati</taxon>
        <taxon>Pseudomonadota</taxon>
        <taxon>Betaproteobacteria</taxon>
        <taxon>Burkholderiales</taxon>
        <taxon>Sphaerotilaceae</taxon>
        <taxon>Ideonella</taxon>
    </lineage>
</organism>
<dbReference type="GO" id="GO:0006355">
    <property type="term" value="P:regulation of DNA-templated transcription"/>
    <property type="evidence" value="ECO:0007669"/>
    <property type="project" value="InterPro"/>
</dbReference>
<comment type="caution">
    <text evidence="5">The sequence shown here is derived from an EMBL/GenBank/DDBJ whole genome shotgun (WGS) entry which is preliminary data.</text>
</comment>
<dbReference type="GO" id="GO:0003677">
    <property type="term" value="F:DNA binding"/>
    <property type="evidence" value="ECO:0007669"/>
    <property type="project" value="UniProtKB-KW"/>
</dbReference>
<feature type="domain" description="HTH crp-type" evidence="4">
    <location>
        <begin position="122"/>
        <end position="183"/>
    </location>
</feature>
<proteinExistence type="predicted"/>
<evidence type="ECO:0000313" key="6">
    <source>
        <dbReference type="Proteomes" id="UP000676246"/>
    </source>
</evidence>
<dbReference type="SUPFAM" id="SSF51206">
    <property type="entry name" value="cAMP-binding domain-like"/>
    <property type="match status" value="1"/>
</dbReference>
<dbReference type="Gene3D" id="2.60.120.10">
    <property type="entry name" value="Jelly Rolls"/>
    <property type="match status" value="1"/>
</dbReference>
<dbReference type="InterPro" id="IPR014710">
    <property type="entry name" value="RmlC-like_jellyroll"/>
</dbReference>
<keyword evidence="6" id="KW-1185">Reference proteome</keyword>
<dbReference type="AlphaFoldDB" id="A0A941BH48"/>
<sequence length="217" mass="23280">MNHAFHADGVPAPLGLATGDTLFEAGHGGPVWQLQSGALRLDQLGREGQRFVQLVLPGDLVGAEQLAASGYAHSARAIVPSVAVQRAVGGDAERRLLLAEALLGQLSRTGDLVLLRTGTAQERLRHLLLLLSGAESDWDEAEASQRVLPTIKDVAAIIDTAPETVSRIFANLKRSHLLDGRQRQGARFSAARLREQVWPAGMTRSDGAQRPLQLVEV</sequence>
<dbReference type="Proteomes" id="UP000676246">
    <property type="component" value="Unassembled WGS sequence"/>
</dbReference>
<dbReference type="InterPro" id="IPR018490">
    <property type="entry name" value="cNMP-bd_dom_sf"/>
</dbReference>
<accession>A0A941BH48</accession>
<name>A0A941BH48_9BURK</name>
<dbReference type="SUPFAM" id="SSF46785">
    <property type="entry name" value="Winged helix' DNA-binding domain"/>
    <property type="match status" value="1"/>
</dbReference>
<protein>
    <submittedName>
        <fullName evidence="5">Crp/Fnr family transcriptional regulator</fullName>
    </submittedName>
</protein>
<evidence type="ECO:0000256" key="1">
    <source>
        <dbReference type="ARBA" id="ARBA00023015"/>
    </source>
</evidence>
<dbReference type="InterPro" id="IPR012318">
    <property type="entry name" value="HTH_CRP"/>
</dbReference>
<dbReference type="InterPro" id="IPR036390">
    <property type="entry name" value="WH_DNA-bd_sf"/>
</dbReference>
<dbReference type="EMBL" id="JAGQDD010000019">
    <property type="protein sequence ID" value="MBQ0932762.1"/>
    <property type="molecule type" value="Genomic_DNA"/>
</dbReference>
<evidence type="ECO:0000313" key="5">
    <source>
        <dbReference type="EMBL" id="MBQ0932762.1"/>
    </source>
</evidence>
<evidence type="ECO:0000256" key="3">
    <source>
        <dbReference type="ARBA" id="ARBA00023163"/>
    </source>
</evidence>
<reference evidence="5 6" key="1">
    <citation type="submission" date="2021-04" db="EMBL/GenBank/DDBJ databases">
        <title>The genome sequence of Ideonella sp. 3Y2.</title>
        <authorList>
            <person name="Liu Y."/>
        </authorList>
    </citation>
    <scope>NUCLEOTIDE SEQUENCE [LARGE SCALE GENOMIC DNA]</scope>
    <source>
        <strain evidence="5 6">3Y2</strain>
    </source>
</reference>